<feature type="region of interest" description="Disordered" evidence="1">
    <location>
        <begin position="1"/>
        <end position="32"/>
    </location>
</feature>
<accession>A0A7J6H979</accession>
<dbReference type="Proteomes" id="UP000525078">
    <property type="component" value="Unassembled WGS sequence"/>
</dbReference>
<organism evidence="2 3">
    <name type="scientific">Cannabis sativa</name>
    <name type="common">Hemp</name>
    <name type="synonym">Marijuana</name>
    <dbReference type="NCBI Taxonomy" id="3483"/>
    <lineage>
        <taxon>Eukaryota</taxon>
        <taxon>Viridiplantae</taxon>
        <taxon>Streptophyta</taxon>
        <taxon>Embryophyta</taxon>
        <taxon>Tracheophyta</taxon>
        <taxon>Spermatophyta</taxon>
        <taxon>Magnoliopsida</taxon>
        <taxon>eudicotyledons</taxon>
        <taxon>Gunneridae</taxon>
        <taxon>Pentapetalae</taxon>
        <taxon>rosids</taxon>
        <taxon>fabids</taxon>
        <taxon>Rosales</taxon>
        <taxon>Cannabaceae</taxon>
        <taxon>Cannabis</taxon>
    </lineage>
</organism>
<evidence type="ECO:0000313" key="2">
    <source>
        <dbReference type="EMBL" id="KAF4391120.1"/>
    </source>
</evidence>
<reference evidence="2 3" key="1">
    <citation type="journal article" date="2020" name="bioRxiv">
        <title>Sequence and annotation of 42 cannabis genomes reveals extensive copy number variation in cannabinoid synthesis and pathogen resistance genes.</title>
        <authorList>
            <person name="Mckernan K.J."/>
            <person name="Helbert Y."/>
            <person name="Kane L.T."/>
            <person name="Ebling H."/>
            <person name="Zhang L."/>
            <person name="Liu B."/>
            <person name="Eaton Z."/>
            <person name="Mclaughlin S."/>
            <person name="Kingan S."/>
            <person name="Baybayan P."/>
            <person name="Concepcion G."/>
            <person name="Jordan M."/>
            <person name="Riva A."/>
            <person name="Barbazuk W."/>
            <person name="Harkins T."/>
        </authorList>
    </citation>
    <scope>NUCLEOTIDE SEQUENCE [LARGE SCALE GENOMIC DNA]</scope>
    <source>
        <strain evidence="3">cv. Jamaican Lion 4</strain>
        <tissue evidence="2">Leaf</tissue>
    </source>
</reference>
<gene>
    <name evidence="2" type="ORF">F8388_009542</name>
</gene>
<protein>
    <submittedName>
        <fullName evidence="2">Uncharacterized protein</fullName>
    </submittedName>
</protein>
<proteinExistence type="predicted"/>
<dbReference type="AlphaFoldDB" id="A0A7J6H979"/>
<sequence length="189" mass="20985">MEGFNTFGMGNGEESDYDEELNENNDVPTKNSETFEANDEFACISPYSLSHKPQLLPFHWFSVIFSGRFGRSFSHLLWFGPSVLGSISSSVELLTSIALSLSLTLKILFQEEGWPLGLQPLNARVGLARNRDFSESISFNTLISGSPTCSTNSSSDDDGMKEIASTFKIMFEHSIEQMRLMVQGTTSSR</sequence>
<name>A0A7J6H979_CANSA</name>
<evidence type="ECO:0000256" key="1">
    <source>
        <dbReference type="SAM" id="MobiDB-lite"/>
    </source>
</evidence>
<comment type="caution">
    <text evidence="2">The sequence shown here is derived from an EMBL/GenBank/DDBJ whole genome shotgun (WGS) entry which is preliminary data.</text>
</comment>
<feature type="compositionally biased region" description="Acidic residues" evidence="1">
    <location>
        <begin position="13"/>
        <end position="23"/>
    </location>
</feature>
<dbReference type="EMBL" id="JAATIP010000025">
    <property type="protein sequence ID" value="KAF4391120.1"/>
    <property type="molecule type" value="Genomic_DNA"/>
</dbReference>
<evidence type="ECO:0000313" key="3">
    <source>
        <dbReference type="Proteomes" id="UP000525078"/>
    </source>
</evidence>